<accession>A0AAE1TWT1</accession>
<dbReference type="InterPro" id="IPR011017">
    <property type="entry name" value="TRASH_dom"/>
</dbReference>
<dbReference type="InterPro" id="IPR051284">
    <property type="entry name" value="ZnF_MYMT-QRICH1"/>
</dbReference>
<name>A0AAE1TWT1_9EUCA</name>
<proteinExistence type="predicted"/>
<feature type="domain" description="TRASH" evidence="5">
    <location>
        <begin position="666"/>
        <end position="701"/>
    </location>
</feature>
<feature type="region of interest" description="Disordered" evidence="4">
    <location>
        <begin position="957"/>
        <end position="977"/>
    </location>
</feature>
<feature type="compositionally biased region" description="Basic and acidic residues" evidence="4">
    <location>
        <begin position="379"/>
        <end position="397"/>
    </location>
</feature>
<feature type="region of interest" description="Disordered" evidence="4">
    <location>
        <begin position="794"/>
        <end position="823"/>
    </location>
</feature>
<dbReference type="Pfam" id="PF12012">
    <property type="entry name" value="DUF3504"/>
    <property type="match status" value="1"/>
</dbReference>
<keyword evidence="1" id="KW-1017">Isopeptide bond</keyword>
<dbReference type="PANTHER" id="PTHR45736">
    <property type="entry name" value="ZINC FINGER MYM-TYPE PROTEIN"/>
    <property type="match status" value="1"/>
</dbReference>
<keyword evidence="2" id="KW-0597">Phosphoprotein</keyword>
<feature type="domain" description="TRASH" evidence="5">
    <location>
        <begin position="578"/>
        <end position="617"/>
    </location>
</feature>
<evidence type="ECO:0000256" key="2">
    <source>
        <dbReference type="ARBA" id="ARBA00022553"/>
    </source>
</evidence>
<dbReference type="InterPro" id="IPR021893">
    <property type="entry name" value="ZMYM2-like_C"/>
</dbReference>
<dbReference type="InterPro" id="IPR057926">
    <property type="entry name" value="QRICH1_dom"/>
</dbReference>
<feature type="compositionally biased region" description="Basic and acidic residues" evidence="4">
    <location>
        <begin position="66"/>
        <end position="80"/>
    </location>
</feature>
<feature type="compositionally biased region" description="Polar residues" evidence="4">
    <location>
        <begin position="419"/>
        <end position="434"/>
    </location>
</feature>
<dbReference type="Pfam" id="PF25561">
    <property type="entry name" value="QRICH1"/>
    <property type="match status" value="1"/>
</dbReference>
<feature type="compositionally biased region" description="Acidic residues" evidence="4">
    <location>
        <begin position="198"/>
        <end position="216"/>
    </location>
</feature>
<feature type="region of interest" description="Disordered" evidence="4">
    <location>
        <begin position="63"/>
        <end position="282"/>
    </location>
</feature>
<evidence type="ECO:0000313" key="6">
    <source>
        <dbReference type="EMBL" id="KAK4297980.1"/>
    </source>
</evidence>
<evidence type="ECO:0000256" key="1">
    <source>
        <dbReference type="ARBA" id="ARBA00022499"/>
    </source>
</evidence>
<feature type="domain" description="TRASH" evidence="5">
    <location>
        <begin position="708"/>
        <end position="747"/>
    </location>
</feature>
<sequence length="1952" mass="218609">MDGVEIIRDVINKTFESLDGVEEESSQAEGKEDSDISDVKIQSVESCSKEIIDELAVKSLPDDSLDITKHEAEEEKKEGSDETSVAGTSVGCKEGSNESPAKDKSTDDTIMLVDDNSKSFNVEGEGKVDDMDFTSLLPDNDGVEEDTLADSRPKDDEENKTEVESTKPESPDASAATDSNTTKSSSSSSNTGSKETEECGLLEEVQETVTPSEDDNNPVARKSPTISKDKKSIQNCDGDEIVELPVQKKPAVVVDLSDEEDADDKDIKQSDGSEESTADRNKRIKLRSLASLVDVGTEDDSGNTPVPGVLPDHPAIGEIVEHGVIIGSDEMDGLQLRISNVVGGEDCITGLTMDEDRDSFSCIQISSVTTLIDPMSPEDPNKDNDTSAKPEESEKSTTEAAGKGGSEKTGAADSEKTSGDSSSKDIQIVNTENLASKDDADKPSESTELQEAPKDSATSEESQKVPTCVYHILRSILTVHRECLVCGKRTHCEFRITKKGEPGTWAFLCTTECRSSWTGSIPADHQIEKPRLIFEKLCGMCGKDLSSGSRSGQFSWETREFCSRKCLNVHLKEVAGECHMCREEVRPMFIGKYCVRFGSDIHQFCSNGCLERYKTKIRVCCYCQKNLDKVERVSSITNKEYCSIKCLKRAQRRDIGQQNYTEKHPCTVCMANGVNKYEFLSNQENFQLCSDPCLNVYKYANKVKAVSCCLCFRVMNAEDVGHYLYHGGHQLRVFCSDSCVNVFILSARKIVVCSCCKVKKYNFDMVHRQVDEDFRDYFYCSLNCLNTKEPVIGSSTKNNSEVSSSSTSDTTTTANETRQSESSDPMITLCNMCEKMAKPQYHMVMSDNTLRSFCRYSCAHKYKSTFGFQINGIQNSDSSQSNNSVAVLRPKNTQGVTENVDNTSKSKKIVVNDVTQNAAAATAELLKLLTPPVMVNKITSCRPATLTKGVYCKPHPWHRSTQTEQSGAGNVAPRSGGALTSSQIRELLDLGGPLSDRSSESEVGGFSETEGDSDSSVLSEKEDNTVDSSGKRKATSHMEEPARKYQKVYGHPVTLHLTDSSHLPSPRENPQQSWEWDFSSKFTPVDLIFDDSSTGVSPDCCLKKDSSELDFFCMFFDKEIVEYICQETQRHYKQKQKFNIVADSSKSKDWHEPSVAEMYRFLGLTMVMAHIRKSSLKEYWTNDPVFSTPIFDQVMQRSRYMDILKFLHFVNNKETNSSDELAKIRPILDNIKDKFRKTFKPSQDIGIEDSFHMLLGHFRTKQYSSMKQLLCPRKCVVMVDLNTNVMVDIIGYSGSGTNDTSSDIWYGTDVIHKLLSDQHSKNHILYVDHWFTSPSLFEALHQKGFGAVGVVRPNQNGMPCFERAKEGMTLSAHTQNMIAIKWQELHMLSTIHEDVIVDTSKSDRVTDFENDVKKADAPPVIPVPVPVYVPAPMMMYNSPFPVPLIVPVPIPVPIFIPTTAKTVDDLKERMKKIQEEIPADPYEAEMLLLARASSEKIGNEQGNEKEQQNQDRTEPANTVTEEAGTGAVNDAGGDDMQCVNISCLDTVEDDLPRYPLRLTNNGGEGLSECVGEGESHNNKRRATASPMSAPASKKCRNNTDDLHSWYDQDDRQSDPDDVPVREDQHSDTDDHPALTLDQVTECEADPEPYIEEFQGPFLNKMYGLAAWKKWVTEKNEELLGVSSSRSMKLFSEDILTMNCEELNYGLCLFLKDLRKPNGEMYQPDTVFYMLLGIQQHLFDSSRTDCIFMDFGFEKFTNCFDEITKTFYRQSQPPGGDRLRIEAGVTRVTETMLWECRQLGAHTPQVLLNTLFYFNTKVFKLKTVEEHQALCFSNIVKQWRTSNVGQDSSVTRTILLKYYPKISEGDSKLKKPFEMHENRDDPLRCPVKLYEFYLSKCPEGVRSQRDIYYVYPERSCVPDSPTWFSTQTVQANNLSKMLNRALMVREVQEALGE</sequence>
<gene>
    <name evidence="6" type="ORF">Pmani_029641</name>
</gene>
<feature type="compositionally biased region" description="Basic and acidic residues" evidence="4">
    <location>
        <begin position="265"/>
        <end position="281"/>
    </location>
</feature>
<feature type="region of interest" description="Disordered" evidence="4">
    <location>
        <begin position="1497"/>
        <end position="1519"/>
    </location>
</feature>
<keyword evidence="7" id="KW-1185">Reference proteome</keyword>
<dbReference type="Pfam" id="PF13843">
    <property type="entry name" value="DDE_Tnp_1_7"/>
    <property type="match status" value="1"/>
</dbReference>
<feature type="region of interest" description="Disordered" evidence="4">
    <location>
        <begin position="371"/>
        <end position="461"/>
    </location>
</feature>
<feature type="domain" description="TRASH" evidence="5">
    <location>
        <begin position="753"/>
        <end position="792"/>
    </location>
</feature>
<feature type="compositionally biased region" description="Polar residues" evidence="4">
    <location>
        <begin position="959"/>
        <end position="968"/>
    </location>
</feature>
<protein>
    <recommendedName>
        <fullName evidence="5">TRASH domain-containing protein</fullName>
    </recommendedName>
</protein>
<feature type="domain" description="TRASH" evidence="5">
    <location>
        <begin position="538"/>
        <end position="574"/>
    </location>
</feature>
<evidence type="ECO:0000313" key="7">
    <source>
        <dbReference type="Proteomes" id="UP001292094"/>
    </source>
</evidence>
<dbReference type="EMBL" id="JAWZYT010003534">
    <property type="protein sequence ID" value="KAK4297980.1"/>
    <property type="molecule type" value="Genomic_DNA"/>
</dbReference>
<dbReference type="PANTHER" id="PTHR45736:SF1">
    <property type="entry name" value="WITHOUT CHILDREN, ISOFORM B"/>
    <property type="match status" value="1"/>
</dbReference>
<dbReference type="Proteomes" id="UP001292094">
    <property type="component" value="Unassembled WGS sequence"/>
</dbReference>
<feature type="region of interest" description="Disordered" evidence="4">
    <location>
        <begin position="1553"/>
        <end position="1635"/>
    </location>
</feature>
<feature type="compositionally biased region" description="Basic and acidic residues" evidence="4">
    <location>
        <begin position="149"/>
        <end position="170"/>
    </location>
</feature>
<dbReference type="InterPro" id="IPR029526">
    <property type="entry name" value="PGBD"/>
</dbReference>
<dbReference type="SMART" id="SM00746">
    <property type="entry name" value="TRASH"/>
    <property type="match status" value="6"/>
</dbReference>
<feature type="compositionally biased region" description="Low complexity" evidence="4">
    <location>
        <begin position="172"/>
        <end position="193"/>
    </location>
</feature>
<evidence type="ECO:0000259" key="5">
    <source>
        <dbReference type="SMART" id="SM00746"/>
    </source>
</evidence>
<keyword evidence="3" id="KW-0832">Ubl conjugation</keyword>
<organism evidence="6 7">
    <name type="scientific">Petrolisthes manimaculis</name>
    <dbReference type="NCBI Taxonomy" id="1843537"/>
    <lineage>
        <taxon>Eukaryota</taxon>
        <taxon>Metazoa</taxon>
        <taxon>Ecdysozoa</taxon>
        <taxon>Arthropoda</taxon>
        <taxon>Crustacea</taxon>
        <taxon>Multicrustacea</taxon>
        <taxon>Malacostraca</taxon>
        <taxon>Eumalacostraca</taxon>
        <taxon>Eucarida</taxon>
        <taxon>Decapoda</taxon>
        <taxon>Pleocyemata</taxon>
        <taxon>Anomura</taxon>
        <taxon>Galatheoidea</taxon>
        <taxon>Porcellanidae</taxon>
        <taxon>Petrolisthes</taxon>
    </lineage>
</organism>
<reference evidence="6" key="1">
    <citation type="submission" date="2023-11" db="EMBL/GenBank/DDBJ databases">
        <title>Genome assemblies of two species of porcelain crab, Petrolisthes cinctipes and Petrolisthes manimaculis (Anomura: Porcellanidae).</title>
        <authorList>
            <person name="Angst P."/>
        </authorList>
    </citation>
    <scope>NUCLEOTIDE SEQUENCE</scope>
    <source>
        <strain evidence="6">PB745_02</strain>
        <tissue evidence="6">Gill</tissue>
    </source>
</reference>
<evidence type="ECO:0000256" key="3">
    <source>
        <dbReference type="ARBA" id="ARBA00022843"/>
    </source>
</evidence>
<feature type="region of interest" description="Disordered" evidence="4">
    <location>
        <begin position="18"/>
        <end position="37"/>
    </location>
</feature>
<feature type="domain" description="TRASH" evidence="5">
    <location>
        <begin position="830"/>
        <end position="866"/>
    </location>
</feature>
<evidence type="ECO:0000256" key="4">
    <source>
        <dbReference type="SAM" id="MobiDB-lite"/>
    </source>
</evidence>
<feature type="region of interest" description="Disordered" evidence="4">
    <location>
        <begin position="990"/>
        <end position="1042"/>
    </location>
</feature>
<feature type="compositionally biased region" description="Basic and acidic residues" evidence="4">
    <location>
        <begin position="435"/>
        <end position="445"/>
    </location>
</feature>
<comment type="caution">
    <text evidence="6">The sequence shown here is derived from an EMBL/GenBank/DDBJ whole genome shotgun (WGS) entry which is preliminary data.</text>
</comment>
<feature type="compositionally biased region" description="Basic and acidic residues" evidence="4">
    <location>
        <begin position="1497"/>
        <end position="1514"/>
    </location>
</feature>
<feature type="compositionally biased region" description="Basic and acidic residues" evidence="4">
    <location>
        <begin position="1597"/>
        <end position="1632"/>
    </location>
</feature>
<feature type="compositionally biased region" description="Low complexity" evidence="4">
    <location>
        <begin position="794"/>
        <end position="817"/>
    </location>
</feature>